<dbReference type="Pfam" id="PF03198">
    <property type="entry name" value="Glyco_hydro_72"/>
    <property type="match status" value="1"/>
</dbReference>
<feature type="region of interest" description="Disordered" evidence="11">
    <location>
        <begin position="372"/>
        <end position="453"/>
    </location>
</feature>
<sequence length="470" mass="50806">MFSVLSSLLCISSALAVNPITVSGNAFYNGSSDRFYIRGVDYQPGGSSLLQDPLADADSCKRDIKYFKELGINTIRVYTVDNKADHDECMNALEEAGIYLILDVNTPHQSLNRYNESTLKLSYNSGYLQHVFATIDAFKNYNNTFGFFAANEVINSENNTIAAPYIKAVVRDMKSYIKAQCNRTFPVGYSAADVASSRWQQMQYLNCGNSSERIDMFGMNDYSWCGDASSYTISGWSTNVHNYANYSIPLFLSEYGCNIVRPRTFPEISSLYGEDMCEVYSGGLVYEYTNESNNYGLVDISSNGTVTTLTDFDNFKKALSSNPAPSGIDGAENKSPSECPAYQSGVWDVQPNATVPEMPAYARRYLSDGAGTPLGMNGTDTQNGSWFDVSSAASEDSSSAAPSTTASSSSSDDNSAASSATATSTSSRSSSSSSHSTSSSATTSKHSKNIAPSKPGVGMTFVIAVLAYFY</sequence>
<evidence type="ECO:0000313" key="13">
    <source>
        <dbReference type="Proteomes" id="UP001362899"/>
    </source>
</evidence>
<keyword evidence="8" id="KW-0325">Glycoprotein</keyword>
<evidence type="ECO:0000256" key="8">
    <source>
        <dbReference type="ARBA" id="ARBA00023180"/>
    </source>
</evidence>
<feature type="signal peptide" evidence="10">
    <location>
        <begin position="1"/>
        <end position="16"/>
    </location>
</feature>
<protein>
    <recommendedName>
        <fullName evidence="10">1,3-beta-glucanosyltransferase</fullName>
        <ecNumber evidence="10">2.4.1.-</ecNumber>
    </recommendedName>
</protein>
<dbReference type="EC" id="2.4.1.-" evidence="10"/>
<dbReference type="InterPro" id="IPR017853">
    <property type="entry name" value="GH"/>
</dbReference>
<dbReference type="PANTHER" id="PTHR31468">
    <property type="entry name" value="1,3-BETA-GLUCANOSYLTRANSFERASE GAS1"/>
    <property type="match status" value="1"/>
</dbReference>
<keyword evidence="9 10" id="KW-0449">Lipoprotein</keyword>
<reference evidence="12 13" key="1">
    <citation type="journal article" date="2023" name="Elife">
        <title>Identification of key yeast species and microbe-microbe interactions impacting larval growth of Drosophila in the wild.</title>
        <authorList>
            <person name="Mure A."/>
            <person name="Sugiura Y."/>
            <person name="Maeda R."/>
            <person name="Honda K."/>
            <person name="Sakurai N."/>
            <person name="Takahashi Y."/>
            <person name="Watada M."/>
            <person name="Katoh T."/>
            <person name="Gotoh A."/>
            <person name="Gotoh Y."/>
            <person name="Taniguchi I."/>
            <person name="Nakamura K."/>
            <person name="Hayashi T."/>
            <person name="Katayama T."/>
            <person name="Uemura T."/>
            <person name="Hattori Y."/>
        </authorList>
    </citation>
    <scope>NUCLEOTIDE SEQUENCE [LARGE SCALE GENOMIC DNA]</scope>
    <source>
        <strain evidence="12 13">SB-73</strain>
    </source>
</reference>
<accession>A0AAV5RR47</accession>
<evidence type="ECO:0000256" key="2">
    <source>
        <dbReference type="ARBA" id="ARBA00004589"/>
    </source>
</evidence>
<dbReference type="GO" id="GO:0031505">
    <property type="term" value="P:fungal-type cell wall organization"/>
    <property type="evidence" value="ECO:0007669"/>
    <property type="project" value="TreeGrafter"/>
</dbReference>
<gene>
    <name evidence="12" type="ORF">DASB73_039620</name>
</gene>
<feature type="region of interest" description="Disordered" evidence="11">
    <location>
        <begin position="323"/>
        <end position="343"/>
    </location>
</feature>
<evidence type="ECO:0000256" key="1">
    <source>
        <dbReference type="ARBA" id="ARBA00004196"/>
    </source>
</evidence>
<keyword evidence="6 10" id="KW-0732">Signal</keyword>
<comment type="function">
    <text evidence="10">Splits internally a 1,3-beta-glucan molecule and transfers the newly generated reducing end (the donor) to the non-reducing end of another 1,3-beta-glucan molecule (the acceptor) forming a 1,3-beta linkage, resulting in the elongation of 1,3-beta-glucan chains in the cell wall.</text>
</comment>
<feature type="compositionally biased region" description="Low complexity" evidence="11">
    <location>
        <begin position="390"/>
        <end position="444"/>
    </location>
</feature>
<keyword evidence="4 10" id="KW-0336">GPI-anchor</keyword>
<evidence type="ECO:0000313" key="12">
    <source>
        <dbReference type="EMBL" id="GMM52999.1"/>
    </source>
</evidence>
<dbReference type="FunFam" id="3.20.20.80:FF:000032">
    <property type="entry name" value="1,3-beta-glucanosyltransferase"/>
    <property type="match status" value="1"/>
</dbReference>
<name>A0AAV5RR47_STABA</name>
<dbReference type="GO" id="GO:0098552">
    <property type="term" value="C:side of membrane"/>
    <property type="evidence" value="ECO:0007669"/>
    <property type="project" value="UniProtKB-KW"/>
</dbReference>
<dbReference type="GO" id="GO:0071970">
    <property type="term" value="P:fungal-type cell wall (1-&gt;3)-beta-D-glucan biosynthetic process"/>
    <property type="evidence" value="ECO:0007669"/>
    <property type="project" value="TreeGrafter"/>
</dbReference>
<dbReference type="PANTHER" id="PTHR31468:SF5">
    <property type="entry name" value="1,3-BETA-GLUCANOSYLTRANSFERASE GAS5"/>
    <property type="match status" value="1"/>
</dbReference>
<evidence type="ECO:0000256" key="9">
    <source>
        <dbReference type="ARBA" id="ARBA00023288"/>
    </source>
</evidence>
<comment type="caution">
    <text evidence="12">The sequence shown here is derived from an EMBL/GenBank/DDBJ whole genome shotgun (WGS) entry which is preliminary data.</text>
</comment>
<evidence type="ECO:0000256" key="4">
    <source>
        <dbReference type="ARBA" id="ARBA00022622"/>
    </source>
</evidence>
<dbReference type="EMBL" id="BTGC01000008">
    <property type="protein sequence ID" value="GMM52999.1"/>
    <property type="molecule type" value="Genomic_DNA"/>
</dbReference>
<dbReference type="InterPro" id="IPR004886">
    <property type="entry name" value="Glucanosyltransferase"/>
</dbReference>
<dbReference type="GO" id="GO:0042124">
    <property type="term" value="F:1,3-beta-glucanosyltransferase activity"/>
    <property type="evidence" value="ECO:0007669"/>
    <property type="project" value="TreeGrafter"/>
</dbReference>
<keyword evidence="5 10" id="KW-0808">Transferase</keyword>
<evidence type="ECO:0000256" key="5">
    <source>
        <dbReference type="ARBA" id="ARBA00022679"/>
    </source>
</evidence>
<dbReference type="SUPFAM" id="SSF51445">
    <property type="entry name" value="(Trans)glycosidases"/>
    <property type="match status" value="1"/>
</dbReference>
<dbReference type="GO" id="GO:0005886">
    <property type="term" value="C:plasma membrane"/>
    <property type="evidence" value="ECO:0007669"/>
    <property type="project" value="UniProtKB-SubCell"/>
</dbReference>
<feature type="chain" id="PRO_5043098123" description="1,3-beta-glucanosyltransferase" evidence="10">
    <location>
        <begin position="17"/>
        <end position="470"/>
    </location>
</feature>
<dbReference type="GO" id="GO:0009277">
    <property type="term" value="C:fungal-type cell wall"/>
    <property type="evidence" value="ECO:0007669"/>
    <property type="project" value="UniProtKB-ARBA"/>
</dbReference>
<evidence type="ECO:0000256" key="11">
    <source>
        <dbReference type="SAM" id="MobiDB-lite"/>
    </source>
</evidence>
<proteinExistence type="inferred from homology"/>
<evidence type="ECO:0000256" key="10">
    <source>
        <dbReference type="RuleBase" id="RU361209"/>
    </source>
</evidence>
<keyword evidence="13" id="KW-1185">Reference proteome</keyword>
<dbReference type="Proteomes" id="UP001362899">
    <property type="component" value="Unassembled WGS sequence"/>
</dbReference>
<organism evidence="12 13">
    <name type="scientific">Starmerella bacillaris</name>
    <name type="common">Yeast</name>
    <name type="synonym">Candida zemplinina</name>
    <dbReference type="NCBI Taxonomy" id="1247836"/>
    <lineage>
        <taxon>Eukaryota</taxon>
        <taxon>Fungi</taxon>
        <taxon>Dikarya</taxon>
        <taxon>Ascomycota</taxon>
        <taxon>Saccharomycotina</taxon>
        <taxon>Dipodascomycetes</taxon>
        <taxon>Dipodascales</taxon>
        <taxon>Trichomonascaceae</taxon>
        <taxon>Starmerella</taxon>
    </lineage>
</organism>
<comment type="subcellular location">
    <subcellularLocation>
        <location evidence="1">Cell envelope</location>
    </subcellularLocation>
    <subcellularLocation>
        <location evidence="10">Cell membrane</location>
        <topology evidence="10">Lipid-anchor</topology>
        <topology evidence="10">GPI-anchor</topology>
    </subcellularLocation>
    <subcellularLocation>
        <location evidence="2">Membrane</location>
        <topology evidence="2">Lipid-anchor</topology>
        <topology evidence="2">GPI-anchor</topology>
    </subcellularLocation>
</comment>
<dbReference type="AlphaFoldDB" id="A0AAV5RR47"/>
<comment type="similarity">
    <text evidence="3 10">Belongs to the glycosyl hydrolase 72 family.</text>
</comment>
<keyword evidence="7 10" id="KW-0472">Membrane</keyword>
<evidence type="ECO:0000256" key="6">
    <source>
        <dbReference type="ARBA" id="ARBA00022729"/>
    </source>
</evidence>
<evidence type="ECO:0000256" key="3">
    <source>
        <dbReference type="ARBA" id="ARBA00007528"/>
    </source>
</evidence>
<dbReference type="Gene3D" id="3.20.20.80">
    <property type="entry name" value="Glycosidases"/>
    <property type="match status" value="1"/>
</dbReference>
<evidence type="ECO:0000256" key="7">
    <source>
        <dbReference type="ARBA" id="ARBA00023136"/>
    </source>
</evidence>